<feature type="transmembrane region" description="Helical" evidence="2">
    <location>
        <begin position="6"/>
        <end position="27"/>
    </location>
</feature>
<keyword evidence="2" id="KW-0472">Membrane</keyword>
<feature type="transmembrane region" description="Helical" evidence="2">
    <location>
        <begin position="39"/>
        <end position="62"/>
    </location>
</feature>
<organism evidence="3 4">
    <name type="scientific">Candidatus Avelusimicrobium gallicola</name>
    <dbReference type="NCBI Taxonomy" id="2562704"/>
    <lineage>
        <taxon>Bacteria</taxon>
        <taxon>Pseudomonadati</taxon>
        <taxon>Elusimicrobiota</taxon>
        <taxon>Elusimicrobia</taxon>
        <taxon>Elusimicrobiales</taxon>
        <taxon>Elusimicrobiaceae</taxon>
        <taxon>Candidatus Avelusimicrobium</taxon>
    </lineage>
</organism>
<keyword evidence="2" id="KW-0812">Transmembrane</keyword>
<accession>A0A1Y4DD20</accession>
<protein>
    <submittedName>
        <fullName evidence="3">Uncharacterized protein</fullName>
    </submittedName>
</protein>
<dbReference type="AlphaFoldDB" id="A0A1Y4DD20"/>
<dbReference type="Proteomes" id="UP000196368">
    <property type="component" value="Unassembled WGS sequence"/>
</dbReference>
<dbReference type="EMBL" id="NFJD01000002">
    <property type="protein sequence ID" value="OUO57023.1"/>
    <property type="molecule type" value="Genomic_DNA"/>
</dbReference>
<comment type="caution">
    <text evidence="3">The sequence shown here is derived from an EMBL/GenBank/DDBJ whole genome shotgun (WGS) entry which is preliminary data.</text>
</comment>
<dbReference type="RefSeq" id="WP_087288192.1">
    <property type="nucleotide sequence ID" value="NZ_NFJD01000002.1"/>
</dbReference>
<evidence type="ECO:0000256" key="1">
    <source>
        <dbReference type="SAM" id="MobiDB-lite"/>
    </source>
</evidence>
<evidence type="ECO:0000256" key="2">
    <source>
        <dbReference type="SAM" id="Phobius"/>
    </source>
</evidence>
<proteinExistence type="predicted"/>
<sequence>MTLLVILALLAVVAVYAVFFLVFKLIWILLKKNSNKWPLIWAGVCTVVFGVLFVGFTAWGVYKVVSPFKGMITRLQNNPQPVYGERVYTDPVYRFDLDVFNGMDFSNWMEFDDLDAKVGVDMNAFRNYPSDEEEDANERQFMAVLLLRQDDVDEGHPLQALREALASTDHRQDLEILSQEDFTLDGYPAMFATGRAYARNGKRMFLAVTAVADAYRQVFYVIAFSPDYPEAVENATQTARSLRLENGSSLPGETAPALPQEEAAAPAAETTK</sequence>
<keyword evidence="4" id="KW-1185">Reference proteome</keyword>
<dbReference type="Gene3D" id="3.40.1000.10">
    <property type="entry name" value="Mog1/PsbP, alpha/beta/alpha sandwich"/>
    <property type="match status" value="1"/>
</dbReference>
<reference evidence="4" key="1">
    <citation type="submission" date="2017-04" db="EMBL/GenBank/DDBJ databases">
        <title>Function of individual gut microbiota members based on whole genome sequencing of pure cultures obtained from chicken caecum.</title>
        <authorList>
            <person name="Medvecky M."/>
            <person name="Cejkova D."/>
            <person name="Polansky O."/>
            <person name="Karasova D."/>
            <person name="Kubasova T."/>
            <person name="Cizek A."/>
            <person name="Rychlik I."/>
        </authorList>
    </citation>
    <scope>NUCLEOTIDE SEQUENCE [LARGE SCALE GENOMIC DNA]</scope>
    <source>
        <strain evidence="4">An273</strain>
    </source>
</reference>
<evidence type="ECO:0000313" key="4">
    <source>
        <dbReference type="Proteomes" id="UP000196368"/>
    </source>
</evidence>
<feature type="region of interest" description="Disordered" evidence="1">
    <location>
        <begin position="244"/>
        <end position="272"/>
    </location>
</feature>
<gene>
    <name evidence="3" type="ORF">B5F75_04035</name>
</gene>
<keyword evidence="2" id="KW-1133">Transmembrane helix</keyword>
<evidence type="ECO:0000313" key="3">
    <source>
        <dbReference type="EMBL" id="OUO57023.1"/>
    </source>
</evidence>
<name>A0A1Y4DD20_9BACT</name>
<feature type="compositionally biased region" description="Low complexity" evidence="1">
    <location>
        <begin position="253"/>
        <end position="272"/>
    </location>
</feature>